<dbReference type="PANTHER" id="PTHR45138">
    <property type="entry name" value="REGULATORY COMPONENTS OF SENSORY TRANSDUCTION SYSTEM"/>
    <property type="match status" value="1"/>
</dbReference>
<feature type="domain" description="GGDEF" evidence="1">
    <location>
        <begin position="161"/>
        <end position="292"/>
    </location>
</feature>
<dbReference type="Proteomes" id="UP000767334">
    <property type="component" value="Unassembled WGS sequence"/>
</dbReference>
<evidence type="ECO:0000313" key="3">
    <source>
        <dbReference type="Proteomes" id="UP000767334"/>
    </source>
</evidence>
<dbReference type="InterPro" id="IPR043128">
    <property type="entry name" value="Rev_trsase/Diguanyl_cyclase"/>
</dbReference>
<dbReference type="PROSITE" id="PS50887">
    <property type="entry name" value="GGDEF"/>
    <property type="match status" value="1"/>
</dbReference>
<comment type="caution">
    <text evidence="2">The sequence shown here is derived from an EMBL/GenBank/DDBJ whole genome shotgun (WGS) entry which is preliminary data.</text>
</comment>
<dbReference type="InterPro" id="IPR000160">
    <property type="entry name" value="GGDEF_dom"/>
</dbReference>
<protein>
    <submittedName>
        <fullName evidence="2">GGDEF domain-containing protein</fullName>
    </submittedName>
</protein>
<dbReference type="InterPro" id="IPR029787">
    <property type="entry name" value="Nucleotide_cyclase"/>
</dbReference>
<dbReference type="EMBL" id="JACJLL010000246">
    <property type="protein sequence ID" value="MBM6820984.1"/>
    <property type="molecule type" value="Genomic_DNA"/>
</dbReference>
<dbReference type="CDD" id="cd01949">
    <property type="entry name" value="GGDEF"/>
    <property type="match status" value="1"/>
</dbReference>
<gene>
    <name evidence="2" type="ORF">H6A19_16880</name>
</gene>
<keyword evidence="3" id="KW-1185">Reference proteome</keyword>
<dbReference type="PANTHER" id="PTHR45138:SF9">
    <property type="entry name" value="DIGUANYLATE CYCLASE DGCM-RELATED"/>
    <property type="match status" value="1"/>
</dbReference>
<dbReference type="SMART" id="SM00267">
    <property type="entry name" value="GGDEF"/>
    <property type="match status" value="1"/>
</dbReference>
<dbReference type="SUPFAM" id="SSF55073">
    <property type="entry name" value="Nucleotide cyclase"/>
    <property type="match status" value="1"/>
</dbReference>
<reference evidence="2 3" key="1">
    <citation type="journal article" date="2021" name="Sci. Rep.">
        <title>The distribution of antibiotic resistance genes in chicken gut microbiota commensals.</title>
        <authorList>
            <person name="Juricova H."/>
            <person name="Matiasovicova J."/>
            <person name="Kubasova T."/>
            <person name="Cejkova D."/>
            <person name="Rychlik I."/>
        </authorList>
    </citation>
    <scope>NUCLEOTIDE SEQUENCE [LARGE SCALE GENOMIC DNA]</scope>
    <source>
        <strain evidence="2 3">An435</strain>
    </source>
</reference>
<evidence type="ECO:0000313" key="2">
    <source>
        <dbReference type="EMBL" id="MBM6820984.1"/>
    </source>
</evidence>
<dbReference type="Gene3D" id="3.30.70.270">
    <property type="match status" value="1"/>
</dbReference>
<dbReference type="InterPro" id="IPR050469">
    <property type="entry name" value="Diguanylate_Cyclase"/>
</dbReference>
<name>A0ABS2FKF4_9CLOT</name>
<evidence type="ECO:0000259" key="1">
    <source>
        <dbReference type="PROSITE" id="PS50887"/>
    </source>
</evidence>
<dbReference type="RefSeq" id="WP_148322502.1">
    <property type="nucleotide sequence ID" value="NZ_JACJLL010000246.1"/>
</dbReference>
<accession>A0ABS2FKF4</accession>
<proteinExistence type="predicted"/>
<sequence length="292" mass="34008">MIKNSKKLLEFKYLNQLFHRVRIVDPIKKIVIEENGEKTTENKKCFHLCNRDTICENCISIRAYNENTSVMKFEYIDNNIYMIMATPVNKQESTYVIETIRDISDCKIVDLVEDKTVSELKKTLSEINRLIVIDELTKCYNRRYINEKLPIDIESAKANKLPLSIAMIDIDYFKLINDKYGHLLGDLVLKDITNVIKNNIRGKSDWIARYGGEEFLILFNDTSKEDAYNLSKRIKSVVENSIFKYDDIEINITISIGIASLTSEIDDMDKLIRKADEKLYKAKRSGRNYISK</sequence>
<dbReference type="NCBIfam" id="TIGR00254">
    <property type="entry name" value="GGDEF"/>
    <property type="match status" value="1"/>
</dbReference>
<dbReference type="Pfam" id="PF00990">
    <property type="entry name" value="GGDEF"/>
    <property type="match status" value="1"/>
</dbReference>
<organism evidence="2 3">
    <name type="scientific">Clostridium saudiense</name>
    <dbReference type="NCBI Taxonomy" id="1414720"/>
    <lineage>
        <taxon>Bacteria</taxon>
        <taxon>Bacillati</taxon>
        <taxon>Bacillota</taxon>
        <taxon>Clostridia</taxon>
        <taxon>Eubacteriales</taxon>
        <taxon>Clostridiaceae</taxon>
        <taxon>Clostridium</taxon>
    </lineage>
</organism>